<evidence type="ECO:0000256" key="2">
    <source>
        <dbReference type="SAM" id="MobiDB-lite"/>
    </source>
</evidence>
<reference evidence="3 4" key="1">
    <citation type="submission" date="2019-07" db="EMBL/GenBank/DDBJ databases">
        <title>Whole genome shotgun sequence of Acinetobacter johnsonii NBRC 102197.</title>
        <authorList>
            <person name="Hosoyama A."/>
            <person name="Uohara A."/>
            <person name="Ohji S."/>
            <person name="Ichikawa N."/>
        </authorList>
    </citation>
    <scope>NUCLEOTIDE SEQUENCE [LARGE SCALE GENOMIC DNA]</scope>
    <source>
        <strain evidence="3 4">NBRC 102197</strain>
    </source>
</reference>
<evidence type="ECO:0000313" key="3">
    <source>
        <dbReference type="EMBL" id="GEK45542.1"/>
    </source>
</evidence>
<proteinExistence type="predicted"/>
<dbReference type="AlphaFoldDB" id="A0AAV3WJ68"/>
<feature type="coiled-coil region" evidence="1">
    <location>
        <begin position="93"/>
        <end position="127"/>
    </location>
</feature>
<name>A0AAV3WJ68_ACIJO</name>
<feature type="compositionally biased region" description="Basic and acidic residues" evidence="2">
    <location>
        <begin position="170"/>
        <end position="189"/>
    </location>
</feature>
<feature type="region of interest" description="Disordered" evidence="2">
    <location>
        <begin position="135"/>
        <end position="199"/>
    </location>
</feature>
<evidence type="ECO:0000313" key="4">
    <source>
        <dbReference type="Proteomes" id="UP000321274"/>
    </source>
</evidence>
<feature type="compositionally biased region" description="Polar residues" evidence="2">
    <location>
        <begin position="135"/>
        <end position="149"/>
    </location>
</feature>
<dbReference type="InterPro" id="IPR047783">
    <property type="entry name" value="ORF2/OrfX-like"/>
</dbReference>
<protein>
    <recommendedName>
        <fullName evidence="5">DNA-binding protein</fullName>
    </recommendedName>
</protein>
<dbReference type="EMBL" id="BJUJ01000119">
    <property type="protein sequence ID" value="GEK45542.1"/>
    <property type="molecule type" value="Genomic_DNA"/>
</dbReference>
<keyword evidence="1" id="KW-0175">Coiled coil</keyword>
<gene>
    <name evidence="3" type="ORF">AJO04nite_28000</name>
</gene>
<sequence length="199" mass="22886">MYSPIHFQNTQQYTMNTATKYSVSNAATLYKKSRATLYKDIKNGVLSRDHDGCIDFSELLRVYGEPFGAKQAKRIDTSSIQNQNTPEYIDKTVVELKSQIDFLKKQLEKAEDRESKANARIDTLLTLIEMKPPTANMTTFTDQKSSQDIATDPRPEAEPKDDGLTTPEQAENKRIPVPEHVEQEPEKRGFWSRFFRPYD</sequence>
<accession>A0AAV3WJ68</accession>
<dbReference type="Proteomes" id="UP000321274">
    <property type="component" value="Unassembled WGS sequence"/>
</dbReference>
<evidence type="ECO:0008006" key="5">
    <source>
        <dbReference type="Google" id="ProtNLM"/>
    </source>
</evidence>
<comment type="caution">
    <text evidence="3">The sequence shown here is derived from an EMBL/GenBank/DDBJ whole genome shotgun (WGS) entry which is preliminary data.</text>
</comment>
<evidence type="ECO:0000256" key="1">
    <source>
        <dbReference type="SAM" id="Coils"/>
    </source>
</evidence>
<feature type="compositionally biased region" description="Basic and acidic residues" evidence="2">
    <location>
        <begin position="151"/>
        <end position="163"/>
    </location>
</feature>
<organism evidence="3 4">
    <name type="scientific">Acinetobacter johnsonii</name>
    <dbReference type="NCBI Taxonomy" id="40214"/>
    <lineage>
        <taxon>Bacteria</taxon>
        <taxon>Pseudomonadati</taxon>
        <taxon>Pseudomonadota</taxon>
        <taxon>Gammaproteobacteria</taxon>
        <taxon>Moraxellales</taxon>
        <taxon>Moraxellaceae</taxon>
        <taxon>Acinetobacter</taxon>
    </lineage>
</organism>
<dbReference type="NCBIfam" id="NF038291">
    <property type="entry name" value="rep_pAB02_ORF2"/>
    <property type="match status" value="1"/>
</dbReference>